<dbReference type="InParanoid" id="K5VPY7"/>
<gene>
    <name evidence="1" type="ORF">PHACADRAFT_266225</name>
</gene>
<sequence length="98" mass="10826">MEGRYKSSANPPALPCCTDTDVGLLTTLDCSTVPDRDIAVESSTPDIRHFTPETIRACKEEQCPMPHAMVPDELERVADRRIVSTRTLGCCRLHNLAV</sequence>
<name>K5VPY7_PHACS</name>
<accession>K5VPY7</accession>
<keyword evidence="2" id="KW-1185">Reference proteome</keyword>
<dbReference type="AlphaFoldDB" id="K5VPY7"/>
<dbReference type="Proteomes" id="UP000008370">
    <property type="component" value="Unassembled WGS sequence"/>
</dbReference>
<protein>
    <submittedName>
        <fullName evidence="1">Uncharacterized protein</fullName>
    </submittedName>
</protein>
<dbReference type="RefSeq" id="XP_007402793.1">
    <property type="nucleotide sequence ID" value="XM_007402731.1"/>
</dbReference>
<evidence type="ECO:0000313" key="1">
    <source>
        <dbReference type="EMBL" id="EKM48654.1"/>
    </source>
</evidence>
<dbReference type="GeneID" id="18919331"/>
<evidence type="ECO:0000313" key="2">
    <source>
        <dbReference type="Proteomes" id="UP000008370"/>
    </source>
</evidence>
<dbReference type="HOGENOM" id="CLU_2334336_0_0_1"/>
<reference evidence="1 2" key="1">
    <citation type="journal article" date="2012" name="BMC Genomics">
        <title>Comparative genomics of the white-rot fungi, Phanerochaete carnosa and P. chrysosporium, to elucidate the genetic basis of the distinct wood types they colonize.</title>
        <authorList>
            <person name="Suzuki H."/>
            <person name="MacDonald J."/>
            <person name="Syed K."/>
            <person name="Salamov A."/>
            <person name="Hori C."/>
            <person name="Aerts A."/>
            <person name="Henrissat B."/>
            <person name="Wiebenga A."/>
            <person name="vanKuyk P.A."/>
            <person name="Barry K."/>
            <person name="Lindquist E."/>
            <person name="LaButti K."/>
            <person name="Lapidus A."/>
            <person name="Lucas S."/>
            <person name="Coutinho P."/>
            <person name="Gong Y."/>
            <person name="Samejima M."/>
            <person name="Mahadevan R."/>
            <person name="Abou-Zaid M."/>
            <person name="de Vries R.P."/>
            <person name="Igarashi K."/>
            <person name="Yadav J.S."/>
            <person name="Grigoriev I.V."/>
            <person name="Master E.R."/>
        </authorList>
    </citation>
    <scope>NUCLEOTIDE SEQUENCE [LARGE SCALE GENOMIC DNA]</scope>
    <source>
        <strain evidence="1 2">HHB-10118-sp</strain>
    </source>
</reference>
<proteinExistence type="predicted"/>
<dbReference type="KEGG" id="pco:PHACADRAFT_266225"/>
<dbReference type="EMBL" id="JH930844">
    <property type="protein sequence ID" value="EKM48654.1"/>
    <property type="molecule type" value="Genomic_DNA"/>
</dbReference>
<organism evidence="1 2">
    <name type="scientific">Phanerochaete carnosa (strain HHB-10118-sp)</name>
    <name type="common">White-rot fungus</name>
    <name type="synonym">Peniophora carnosa</name>
    <dbReference type="NCBI Taxonomy" id="650164"/>
    <lineage>
        <taxon>Eukaryota</taxon>
        <taxon>Fungi</taxon>
        <taxon>Dikarya</taxon>
        <taxon>Basidiomycota</taxon>
        <taxon>Agaricomycotina</taxon>
        <taxon>Agaricomycetes</taxon>
        <taxon>Polyporales</taxon>
        <taxon>Phanerochaetaceae</taxon>
        <taxon>Phanerochaete</taxon>
    </lineage>
</organism>